<dbReference type="InParanoid" id="A0A7M7SSX0"/>
<dbReference type="Pfam" id="PF00530">
    <property type="entry name" value="SRCR"/>
    <property type="match status" value="5"/>
</dbReference>
<dbReference type="AlphaFoldDB" id="A0A7M7SSX0"/>
<evidence type="ECO:0000256" key="1">
    <source>
        <dbReference type="ARBA" id="ARBA00022729"/>
    </source>
</evidence>
<feature type="disulfide bond" evidence="4">
    <location>
        <begin position="75"/>
        <end position="136"/>
    </location>
</feature>
<dbReference type="GeneID" id="115918316"/>
<dbReference type="Proteomes" id="UP000007110">
    <property type="component" value="Unassembled WGS sequence"/>
</dbReference>
<keyword evidence="2 4" id="KW-1015">Disulfide bond</keyword>
<dbReference type="FunFam" id="3.10.250.10:FF:000011">
    <property type="entry name" value="Scavenger receptor class A member 5"/>
    <property type="match status" value="4"/>
</dbReference>
<evidence type="ECO:0000313" key="9">
    <source>
        <dbReference type="Proteomes" id="UP000007110"/>
    </source>
</evidence>
<feature type="domain" description="SRCR" evidence="7">
    <location>
        <begin position="367"/>
        <end position="467"/>
    </location>
</feature>
<dbReference type="PROSITE" id="PS50287">
    <property type="entry name" value="SRCR_2"/>
    <property type="match status" value="5"/>
</dbReference>
<feature type="domain" description="SRCR" evidence="7">
    <location>
        <begin position="475"/>
        <end position="576"/>
    </location>
</feature>
<evidence type="ECO:0000259" key="7">
    <source>
        <dbReference type="PROSITE" id="PS50287"/>
    </source>
</evidence>
<dbReference type="RefSeq" id="XP_030829028.1">
    <property type="nucleotide sequence ID" value="XM_030973168.1"/>
</dbReference>
<dbReference type="GO" id="GO:0016020">
    <property type="term" value="C:membrane"/>
    <property type="evidence" value="ECO:0007669"/>
    <property type="project" value="InterPro"/>
</dbReference>
<dbReference type="PANTHER" id="PTHR48071:SF28">
    <property type="entry name" value="SRCR DOMAIN-CONTAINING PROTEIN"/>
    <property type="match status" value="1"/>
</dbReference>
<feature type="disulfide bond" evidence="4">
    <location>
        <begin position="216"/>
        <end position="226"/>
    </location>
</feature>
<feature type="disulfide bond" evidence="4">
    <location>
        <begin position="282"/>
        <end position="346"/>
    </location>
</feature>
<dbReference type="SUPFAM" id="SSF56487">
    <property type="entry name" value="SRCR-like"/>
    <property type="match status" value="5"/>
</dbReference>
<feature type="disulfide bond" evidence="4">
    <location>
        <begin position="392"/>
        <end position="456"/>
    </location>
</feature>
<keyword evidence="9" id="KW-1185">Reference proteome</keyword>
<keyword evidence="1 6" id="KW-0732">Signal</keyword>
<feature type="disulfide bond" evidence="4">
    <location>
        <begin position="436"/>
        <end position="446"/>
    </location>
</feature>
<feature type="disulfide bond" evidence="4">
    <location>
        <begin position="172"/>
        <end position="236"/>
    </location>
</feature>
<protein>
    <recommendedName>
        <fullName evidence="7">SRCR domain-containing protein</fullName>
    </recommendedName>
</protein>
<feature type="chain" id="PRO_5029737096" description="SRCR domain-containing protein" evidence="6">
    <location>
        <begin position="22"/>
        <end position="760"/>
    </location>
</feature>
<feature type="disulfide bond" evidence="4">
    <location>
        <begin position="545"/>
        <end position="555"/>
    </location>
</feature>
<dbReference type="FunCoup" id="A0A7M7SSX0">
    <property type="interactions" value="10"/>
</dbReference>
<dbReference type="PANTHER" id="PTHR48071">
    <property type="entry name" value="SRCR DOMAIN-CONTAINING PROTEIN"/>
    <property type="match status" value="1"/>
</dbReference>
<proteinExistence type="predicted"/>
<dbReference type="OrthoDB" id="536948at2759"/>
<evidence type="ECO:0000256" key="3">
    <source>
        <dbReference type="ARBA" id="ARBA00023180"/>
    </source>
</evidence>
<evidence type="ECO:0000256" key="4">
    <source>
        <dbReference type="PROSITE-ProRule" id="PRU00196"/>
    </source>
</evidence>
<sequence>MDQHVWMKLLTTLTFLFLSSSKLFETVLSQGEYEGSVRLVNGGKANEGRIEIYHSGEWGTICDDGWDLNDGAVACRQLGYSGVDQVYSSSYFGEGYGSIWLDDVQCSGTEALLTQCSNTGWGIHNCGHSEDAGVTCLPNDAEPEGSIRLINGGAANEGRIEIYHSGEWGTICDDGWDLNDGAVACRQLGYSGVDQVYSSSYFEEGYGSIWLDDVQCSGTEALLTQCSNTGWGRHNCGHSEDAGVTCSLDDAEPEGSIRLINGGAANEGRIEIYHSGEWGTICDDGWDLNDGAVACRQLGYSGVDQVYSSSYFGEGYGSIWLDDVQCSGTEALLTQCSNTGWGRHNCGHSEDAGVTCSLDDAESEGSIRLINGGTANEGRIEIYHSGEWGTICDDGWDLNDGAVACRQLGYAGVEQVYGASEFGQGYGRIWLDDIQCYGGELTLPECSNGGWGITNCGHSDDAGVTCALHAAEGTVRLVNGPSTSEGRLEVYHNGQWGTVCDDDWDHENSQVVCRQLGFGGHGFFTTGLMGYEEAVGPIWLDNVECYGNEERLVYCIYQDWGSNNCDHTEDVGIQCTPNHGNGLSGWEIAGIVIGSLVGLFFFYQCCLKKNTSKPPSPEPGANTENPSGDVAGEGTEDFGDVPRESIRELALTHIGDPNSSLPDVPPPAYEDIGKFTSFNMPGSGGFYSPPTSAAFHLPPSQPYPPSTAPYPPVSYVAYPPPPPPPPPLPSSTACVSTVAYPYHSGGSRIPSAPPGLPPAS</sequence>
<dbReference type="KEGG" id="spu:115918316"/>
<accession>A0A7M7SSX0</accession>
<keyword evidence="3" id="KW-0325">Glycoprotein</keyword>
<dbReference type="Gene3D" id="3.10.250.10">
    <property type="entry name" value="SRCR-like domain"/>
    <property type="match status" value="5"/>
</dbReference>
<dbReference type="PRINTS" id="PR00258">
    <property type="entry name" value="SPERACTRCPTR"/>
</dbReference>
<feature type="disulfide bond" evidence="4">
    <location>
        <begin position="326"/>
        <end position="336"/>
    </location>
</feature>
<reference evidence="8" key="2">
    <citation type="submission" date="2021-01" db="UniProtKB">
        <authorList>
            <consortium name="EnsemblMetazoa"/>
        </authorList>
    </citation>
    <scope>IDENTIFICATION</scope>
</reference>
<feature type="disulfide bond" evidence="4">
    <location>
        <begin position="405"/>
        <end position="466"/>
    </location>
</feature>
<dbReference type="InterPro" id="IPR036772">
    <property type="entry name" value="SRCR-like_dom_sf"/>
</dbReference>
<organism evidence="8 9">
    <name type="scientific">Strongylocentrotus purpuratus</name>
    <name type="common">Purple sea urchin</name>
    <dbReference type="NCBI Taxonomy" id="7668"/>
    <lineage>
        <taxon>Eukaryota</taxon>
        <taxon>Metazoa</taxon>
        <taxon>Echinodermata</taxon>
        <taxon>Eleutherozoa</taxon>
        <taxon>Echinozoa</taxon>
        <taxon>Echinoidea</taxon>
        <taxon>Euechinoidea</taxon>
        <taxon>Echinacea</taxon>
        <taxon>Camarodonta</taxon>
        <taxon>Echinidea</taxon>
        <taxon>Strongylocentrotidae</taxon>
        <taxon>Strongylocentrotus</taxon>
    </lineage>
</organism>
<feature type="signal peptide" evidence="6">
    <location>
        <begin position="1"/>
        <end position="21"/>
    </location>
</feature>
<feature type="domain" description="SRCR" evidence="7">
    <location>
        <begin position="147"/>
        <end position="247"/>
    </location>
</feature>
<dbReference type="SMART" id="SM00202">
    <property type="entry name" value="SR"/>
    <property type="match status" value="5"/>
</dbReference>
<feature type="disulfide bond" evidence="4">
    <location>
        <begin position="62"/>
        <end position="126"/>
    </location>
</feature>
<evidence type="ECO:0000256" key="6">
    <source>
        <dbReference type="SAM" id="SignalP"/>
    </source>
</evidence>
<evidence type="ECO:0000256" key="5">
    <source>
        <dbReference type="SAM" id="MobiDB-lite"/>
    </source>
</evidence>
<dbReference type="EnsemblMetazoa" id="XM_030973168">
    <property type="protein sequence ID" value="XP_030829028"/>
    <property type="gene ID" value="LOC115918316"/>
</dbReference>
<feature type="domain" description="SRCR" evidence="7">
    <location>
        <begin position="257"/>
        <end position="357"/>
    </location>
</feature>
<comment type="caution">
    <text evidence="4">Lacks conserved residue(s) required for the propagation of feature annotation.</text>
</comment>
<dbReference type="FunFam" id="3.10.250.10:FF:000001">
    <property type="entry name" value="Lysyl oxidase 4 isoform X1"/>
    <property type="match status" value="1"/>
</dbReference>
<feature type="disulfide bond" evidence="4">
    <location>
        <begin position="185"/>
        <end position="246"/>
    </location>
</feature>
<feature type="region of interest" description="Disordered" evidence="5">
    <location>
        <begin position="611"/>
        <end position="639"/>
    </location>
</feature>
<evidence type="ECO:0000313" key="8">
    <source>
        <dbReference type="EnsemblMetazoa" id="XP_030829028"/>
    </source>
</evidence>
<feature type="disulfide bond" evidence="4">
    <location>
        <begin position="295"/>
        <end position="356"/>
    </location>
</feature>
<name>A0A7M7SSX0_STRPU</name>
<feature type="disulfide bond" evidence="4">
    <location>
        <begin position="106"/>
        <end position="116"/>
    </location>
</feature>
<reference evidence="9" key="1">
    <citation type="submission" date="2015-02" db="EMBL/GenBank/DDBJ databases">
        <title>Genome sequencing for Strongylocentrotus purpuratus.</title>
        <authorList>
            <person name="Murali S."/>
            <person name="Liu Y."/>
            <person name="Vee V."/>
            <person name="English A."/>
            <person name="Wang M."/>
            <person name="Skinner E."/>
            <person name="Han Y."/>
            <person name="Muzny D.M."/>
            <person name="Worley K.C."/>
            <person name="Gibbs R.A."/>
        </authorList>
    </citation>
    <scope>NUCLEOTIDE SEQUENCE</scope>
</reference>
<dbReference type="PROSITE" id="PS00420">
    <property type="entry name" value="SRCR_1"/>
    <property type="match status" value="5"/>
</dbReference>
<dbReference type="InterPro" id="IPR001190">
    <property type="entry name" value="SRCR"/>
</dbReference>
<dbReference type="OMA" id="LNQCPRS"/>
<feature type="domain" description="SRCR" evidence="7">
    <location>
        <begin position="37"/>
        <end position="137"/>
    </location>
</feature>
<evidence type="ECO:0000256" key="2">
    <source>
        <dbReference type="ARBA" id="ARBA00023157"/>
    </source>
</evidence>